<dbReference type="Proteomes" id="UP000008898">
    <property type="component" value="Chromosome"/>
</dbReference>
<reference evidence="1 2" key="2">
    <citation type="journal article" date="2012" name="Environ. Microbiol.">
        <title>Characterization of the first alginolytic operons in a marine bacterium: from their emergence in marine Flavobacteriia to their independent transfers to marine Proteobacteria and human gut Bacteroides.</title>
        <authorList>
            <person name="Thomas F."/>
            <person name="Barbeyron T."/>
            <person name="Tonon T."/>
            <person name="Genicot S."/>
            <person name="Czjzek M."/>
            <person name="Michel G."/>
        </authorList>
    </citation>
    <scope>NUCLEOTIDE SEQUENCE [LARGE SCALE GENOMIC DNA]</scope>
    <source>
        <strain evidence="2">DSM 12802 / CCUG 47099 / CIP 106680 / NCIMB 13871 / Dsij</strain>
    </source>
</reference>
<keyword evidence="2" id="KW-1185">Reference proteome</keyword>
<protein>
    <submittedName>
        <fullName evidence="1">Uncharacterized protein</fullName>
    </submittedName>
</protein>
<name>G0L6X4_ZOBGA</name>
<dbReference type="KEGG" id="zga:ZOBELLIA_4582"/>
<proteinExistence type="predicted"/>
<dbReference type="AlphaFoldDB" id="G0L6X4"/>
<dbReference type="HOGENOM" id="CLU_079906_0_0_10"/>
<evidence type="ECO:0000313" key="1">
    <source>
        <dbReference type="EMBL" id="CAZ98717.1"/>
    </source>
</evidence>
<organism evidence="1 2">
    <name type="scientific">Zobellia galactanivorans (strain DSM 12802 / CCUG 47099 / CIP 106680 / NCIMB 13871 / Dsij)</name>
    <dbReference type="NCBI Taxonomy" id="63186"/>
    <lineage>
        <taxon>Bacteria</taxon>
        <taxon>Pseudomonadati</taxon>
        <taxon>Bacteroidota</taxon>
        <taxon>Flavobacteriia</taxon>
        <taxon>Flavobacteriales</taxon>
        <taxon>Flavobacteriaceae</taxon>
        <taxon>Zobellia</taxon>
    </lineage>
</organism>
<dbReference type="STRING" id="63186.ZOBELLIA_4582"/>
<reference evidence="2" key="1">
    <citation type="submission" date="2009-07" db="EMBL/GenBank/DDBJ databases">
        <title>Complete genome sequence of Zobellia galactanivorans Dsij.</title>
        <authorList>
            <consortium name="Genoscope - CEA"/>
        </authorList>
    </citation>
    <scope>NUCLEOTIDE SEQUENCE [LARGE SCALE GENOMIC DNA]</scope>
    <source>
        <strain evidence="2">DSM 12802 / CCUG 47099 / CIP 106680 / NCIMB 13871 / Dsij</strain>
    </source>
</reference>
<evidence type="ECO:0000313" key="2">
    <source>
        <dbReference type="Proteomes" id="UP000008898"/>
    </source>
</evidence>
<dbReference type="EMBL" id="FP476056">
    <property type="protein sequence ID" value="CAZ98717.1"/>
    <property type="molecule type" value="Genomic_DNA"/>
</dbReference>
<accession>G0L6X4</accession>
<gene>
    <name evidence="1" type="ordered locus">zobellia_4582</name>
</gene>
<sequence length="315" mass="35009">MISSGLSNSRTATASIHNVGENNKNLELNKGCGLGNFVYIFEVINKQIDFCIYLSKGVLTDKDLSERLKIRFTGNEIEPSKVTANEFAKLVASYENALLSVLNNGKPKKNSVDFISVVSVKNESLTIEAQPHTLEVKEAANTINKAIKNKTFNRLPYDAVDSLSVLQSFVNKHKCRALLNGIDDIESAEINEDSGIQISDSLYFKGKTTVYGKIMRIGGSEPKVRIKTDDGIYLSVVVSKEVAKELSPNLYSRIGIKGTGKWKKYNNELEEIKAESFVIISDEPLTKKLKGLSEIIGDYWKNIDNPDDYIASIRE</sequence>